<sequence length="175" mass="20263">MRKHNFAFIDIETTGLNPLQHEIIEIGCVISDRNLKVIEEFELKIKPKKIENANPTALKVNHYNEKDWKSALDLSKAIKILLEKVKGCIMVGHNVAFDAGFLEYVFNKVGVENTMHYHKLDTVSVAWAKFHHNPEIEHFSLREMCERFGIKNEHSHTALSDARATYELYKKLMDV</sequence>
<dbReference type="InterPro" id="IPR036397">
    <property type="entry name" value="RNaseH_sf"/>
</dbReference>
<dbReference type="Gene3D" id="3.30.420.10">
    <property type="entry name" value="Ribonuclease H-like superfamily/Ribonuclease H"/>
    <property type="match status" value="1"/>
</dbReference>
<protein>
    <submittedName>
        <fullName evidence="5">Polymerase III epsilon subunit protein</fullName>
    </submittedName>
</protein>
<dbReference type="GO" id="GO:0003887">
    <property type="term" value="F:DNA-directed DNA polymerase activity"/>
    <property type="evidence" value="ECO:0007669"/>
    <property type="project" value="InterPro"/>
</dbReference>
<dbReference type="InterPro" id="IPR013520">
    <property type="entry name" value="Ribonucl_H"/>
</dbReference>
<dbReference type="SUPFAM" id="SSF53098">
    <property type="entry name" value="Ribonuclease H-like"/>
    <property type="match status" value="1"/>
</dbReference>
<name>A0A0G1ENB6_9BACT</name>
<dbReference type="SMART" id="SM00479">
    <property type="entry name" value="EXOIII"/>
    <property type="match status" value="1"/>
</dbReference>
<keyword evidence="1" id="KW-0540">Nuclease</keyword>
<accession>A0A0G1ENB6</accession>
<dbReference type="Proteomes" id="UP000033907">
    <property type="component" value="Unassembled WGS sequence"/>
</dbReference>
<dbReference type="Pfam" id="PF00929">
    <property type="entry name" value="RNase_T"/>
    <property type="match status" value="1"/>
</dbReference>
<dbReference type="GO" id="GO:0006260">
    <property type="term" value="P:DNA replication"/>
    <property type="evidence" value="ECO:0007669"/>
    <property type="project" value="InterPro"/>
</dbReference>
<dbReference type="CDD" id="cd06127">
    <property type="entry name" value="DEDDh"/>
    <property type="match status" value="1"/>
</dbReference>
<evidence type="ECO:0000259" key="4">
    <source>
        <dbReference type="SMART" id="SM00479"/>
    </source>
</evidence>
<reference evidence="5 6" key="1">
    <citation type="journal article" date="2015" name="Nature">
        <title>rRNA introns, odd ribosomes, and small enigmatic genomes across a large radiation of phyla.</title>
        <authorList>
            <person name="Brown C.T."/>
            <person name="Hug L.A."/>
            <person name="Thomas B.C."/>
            <person name="Sharon I."/>
            <person name="Castelle C.J."/>
            <person name="Singh A."/>
            <person name="Wilkins M.J."/>
            <person name="Williams K.H."/>
            <person name="Banfield J.F."/>
        </authorList>
    </citation>
    <scope>NUCLEOTIDE SEQUENCE [LARGE SCALE GENOMIC DNA]</scope>
</reference>
<dbReference type="NCBIfam" id="TIGR00573">
    <property type="entry name" value="dnaq"/>
    <property type="match status" value="1"/>
</dbReference>
<dbReference type="AlphaFoldDB" id="A0A0G1ENB6"/>
<feature type="domain" description="Exonuclease" evidence="4">
    <location>
        <begin position="5"/>
        <end position="175"/>
    </location>
</feature>
<dbReference type="EMBL" id="LCGH01000008">
    <property type="protein sequence ID" value="KKT11283.1"/>
    <property type="molecule type" value="Genomic_DNA"/>
</dbReference>
<dbReference type="PANTHER" id="PTHR30231">
    <property type="entry name" value="DNA POLYMERASE III SUBUNIT EPSILON"/>
    <property type="match status" value="1"/>
</dbReference>
<dbReference type="FunFam" id="3.30.420.10:FF:000045">
    <property type="entry name" value="3'-5' exonuclease DinG"/>
    <property type="match status" value="1"/>
</dbReference>
<dbReference type="GO" id="GO:0003677">
    <property type="term" value="F:DNA binding"/>
    <property type="evidence" value="ECO:0007669"/>
    <property type="project" value="InterPro"/>
</dbReference>
<keyword evidence="2" id="KW-0378">Hydrolase</keyword>
<evidence type="ECO:0000256" key="3">
    <source>
        <dbReference type="ARBA" id="ARBA00022839"/>
    </source>
</evidence>
<gene>
    <name evidence="5" type="ORF">UV91_C0008G0012</name>
</gene>
<dbReference type="PANTHER" id="PTHR30231:SF4">
    <property type="entry name" value="PROTEIN NEN2"/>
    <property type="match status" value="1"/>
</dbReference>
<evidence type="ECO:0000313" key="5">
    <source>
        <dbReference type="EMBL" id="KKT11283.1"/>
    </source>
</evidence>
<dbReference type="InterPro" id="IPR006054">
    <property type="entry name" value="DnaQ"/>
</dbReference>
<comment type="caution">
    <text evidence="5">The sequence shown here is derived from an EMBL/GenBank/DDBJ whole genome shotgun (WGS) entry which is preliminary data.</text>
</comment>
<evidence type="ECO:0000256" key="2">
    <source>
        <dbReference type="ARBA" id="ARBA00022801"/>
    </source>
</evidence>
<keyword evidence="3" id="KW-0269">Exonuclease</keyword>
<dbReference type="InterPro" id="IPR012337">
    <property type="entry name" value="RNaseH-like_sf"/>
</dbReference>
<dbReference type="GO" id="GO:0008408">
    <property type="term" value="F:3'-5' exonuclease activity"/>
    <property type="evidence" value="ECO:0007669"/>
    <property type="project" value="TreeGrafter"/>
</dbReference>
<evidence type="ECO:0000313" key="6">
    <source>
        <dbReference type="Proteomes" id="UP000033907"/>
    </source>
</evidence>
<proteinExistence type="predicted"/>
<evidence type="ECO:0000256" key="1">
    <source>
        <dbReference type="ARBA" id="ARBA00022722"/>
    </source>
</evidence>
<organism evidence="5 6">
    <name type="scientific">Candidatus Nomurabacteria bacterium GW2011_GWF2_43_24</name>
    <dbReference type="NCBI Taxonomy" id="1618778"/>
    <lineage>
        <taxon>Bacteria</taxon>
        <taxon>Candidatus Nomuraibacteriota</taxon>
    </lineage>
</organism>